<dbReference type="RefSeq" id="WP_161746911.1">
    <property type="nucleotide sequence ID" value="NZ_JAAAMV010000032.1"/>
</dbReference>
<reference evidence="2 3" key="1">
    <citation type="submission" date="2020-01" db="EMBL/GenBank/DDBJ databases">
        <title>Paenibacillus soybeanensis sp. nov. isolated from the nodules of soybean (Glycine max(L.) Merr).</title>
        <authorList>
            <person name="Wang H."/>
        </authorList>
    </citation>
    <scope>NUCLEOTIDE SEQUENCE [LARGE SCALE GENOMIC DNA]</scope>
    <source>
        <strain evidence="2 3">T1</strain>
    </source>
</reference>
<evidence type="ECO:0000259" key="1">
    <source>
        <dbReference type="Pfam" id="PF01261"/>
    </source>
</evidence>
<accession>A0ABW9XYT4</accession>
<comment type="caution">
    <text evidence="2">The sequence shown here is derived from an EMBL/GenBank/DDBJ whole genome shotgun (WGS) entry which is preliminary data.</text>
</comment>
<dbReference type="InterPro" id="IPR036237">
    <property type="entry name" value="Xyl_isomerase-like_sf"/>
</dbReference>
<dbReference type="SUPFAM" id="SSF51658">
    <property type="entry name" value="Xylose isomerase-like"/>
    <property type="match status" value="1"/>
</dbReference>
<dbReference type="Gene3D" id="3.20.20.150">
    <property type="entry name" value="Divalent-metal-dependent TIM barrel enzymes"/>
    <property type="match status" value="1"/>
</dbReference>
<dbReference type="PANTHER" id="PTHR12110:SF41">
    <property type="entry name" value="INOSOSE DEHYDRATASE"/>
    <property type="match status" value="1"/>
</dbReference>
<feature type="domain" description="Xylose isomerase-like TIM barrel" evidence="1">
    <location>
        <begin position="35"/>
        <end position="218"/>
    </location>
</feature>
<dbReference type="InterPro" id="IPR050312">
    <property type="entry name" value="IolE/XylAMocC-like"/>
</dbReference>
<name>A0ABW9XYT4_9BACL</name>
<evidence type="ECO:0000313" key="3">
    <source>
        <dbReference type="Proteomes" id="UP000665561"/>
    </source>
</evidence>
<dbReference type="PANTHER" id="PTHR12110">
    <property type="entry name" value="HYDROXYPYRUVATE ISOMERASE"/>
    <property type="match status" value="1"/>
</dbReference>
<organism evidence="2 3">
    <name type="scientific">Paenibacillus glycinis</name>
    <dbReference type="NCBI Taxonomy" id="2697035"/>
    <lineage>
        <taxon>Bacteria</taxon>
        <taxon>Bacillati</taxon>
        <taxon>Bacillota</taxon>
        <taxon>Bacilli</taxon>
        <taxon>Bacillales</taxon>
        <taxon>Paenibacillaceae</taxon>
        <taxon>Paenibacillus</taxon>
    </lineage>
</organism>
<gene>
    <name evidence="2" type="ORF">GT019_28840</name>
</gene>
<evidence type="ECO:0000313" key="2">
    <source>
        <dbReference type="EMBL" id="NBD27892.1"/>
    </source>
</evidence>
<dbReference type="Pfam" id="PF01261">
    <property type="entry name" value="AP_endonuc_2"/>
    <property type="match status" value="1"/>
</dbReference>
<keyword evidence="3" id="KW-1185">Reference proteome</keyword>
<sequence>MQGEIELRRKFAVQLYTLRKECEQDFPATLRTLGEMGWAGVETAGLHGHSAEEIAEVLKEAGLKTAGMHVSAEQLRANARHAMAEARILGTNRLICPSVPHEWRNEEGYVRLREALNAAAAEAEGGGFTVSFHNHAFEFDTSVDGMDALSYLIEPSAANAVLAEIDVYWLTKAGYDPAAFIDRYGGRMPTMHLKDMTGDERRTYAEIGTGIIDFEPLLLWGELHGVEWYVVEQDLCEGDALDSVRISLGNLHALSDRLRASMQ</sequence>
<dbReference type="Proteomes" id="UP000665561">
    <property type="component" value="Unassembled WGS sequence"/>
</dbReference>
<dbReference type="EMBL" id="JAAAMV010000032">
    <property type="protein sequence ID" value="NBD27892.1"/>
    <property type="molecule type" value="Genomic_DNA"/>
</dbReference>
<proteinExistence type="predicted"/>
<protein>
    <submittedName>
        <fullName evidence="2">TIM barrel protein</fullName>
    </submittedName>
</protein>
<dbReference type="InterPro" id="IPR013022">
    <property type="entry name" value="Xyl_isomerase-like_TIM-brl"/>
</dbReference>